<protein>
    <submittedName>
        <fullName evidence="2">Uncharacterized protein</fullName>
    </submittedName>
</protein>
<proteinExistence type="predicted"/>
<dbReference type="Proteomes" id="UP000287651">
    <property type="component" value="Unassembled WGS sequence"/>
</dbReference>
<evidence type="ECO:0000256" key="1">
    <source>
        <dbReference type="SAM" id="MobiDB-lite"/>
    </source>
</evidence>
<gene>
    <name evidence="2" type="ORF">B296_00056892</name>
</gene>
<accession>A0A444C0F0</accession>
<feature type="compositionally biased region" description="Pro residues" evidence="1">
    <location>
        <begin position="28"/>
        <end position="49"/>
    </location>
</feature>
<evidence type="ECO:0000313" key="2">
    <source>
        <dbReference type="EMBL" id="RRT42742.1"/>
    </source>
</evidence>
<sequence>MSTHRYPSFVSFCSFVTRSDGSISLFPSPIPSSAPPPPRRPPPLPPPPLQQHGVPLGYRGRRRGFRI</sequence>
<evidence type="ECO:0000313" key="3">
    <source>
        <dbReference type="Proteomes" id="UP000287651"/>
    </source>
</evidence>
<reference evidence="2 3" key="1">
    <citation type="journal article" date="2014" name="Agronomy (Basel)">
        <title>A Draft Genome Sequence for Ensete ventricosum, the Drought-Tolerant Tree Against Hunger.</title>
        <authorList>
            <person name="Harrison J."/>
            <person name="Moore K.A."/>
            <person name="Paszkiewicz K."/>
            <person name="Jones T."/>
            <person name="Grant M."/>
            <person name="Ambacheew D."/>
            <person name="Muzemil S."/>
            <person name="Studholme D.J."/>
        </authorList>
    </citation>
    <scope>NUCLEOTIDE SEQUENCE [LARGE SCALE GENOMIC DNA]</scope>
</reference>
<comment type="caution">
    <text evidence="2">The sequence shown here is derived from an EMBL/GenBank/DDBJ whole genome shotgun (WGS) entry which is preliminary data.</text>
</comment>
<dbReference type="EMBL" id="AMZH03017609">
    <property type="protein sequence ID" value="RRT42742.1"/>
    <property type="molecule type" value="Genomic_DNA"/>
</dbReference>
<dbReference type="AlphaFoldDB" id="A0A444C0F0"/>
<name>A0A444C0F0_ENSVE</name>
<organism evidence="2 3">
    <name type="scientific">Ensete ventricosum</name>
    <name type="common">Abyssinian banana</name>
    <name type="synonym">Musa ensete</name>
    <dbReference type="NCBI Taxonomy" id="4639"/>
    <lineage>
        <taxon>Eukaryota</taxon>
        <taxon>Viridiplantae</taxon>
        <taxon>Streptophyta</taxon>
        <taxon>Embryophyta</taxon>
        <taxon>Tracheophyta</taxon>
        <taxon>Spermatophyta</taxon>
        <taxon>Magnoliopsida</taxon>
        <taxon>Liliopsida</taxon>
        <taxon>Zingiberales</taxon>
        <taxon>Musaceae</taxon>
        <taxon>Ensete</taxon>
    </lineage>
</organism>
<feature type="region of interest" description="Disordered" evidence="1">
    <location>
        <begin position="26"/>
        <end position="67"/>
    </location>
</feature>